<evidence type="ECO:0000256" key="8">
    <source>
        <dbReference type="RuleBase" id="RU000461"/>
    </source>
</evidence>
<evidence type="ECO:0008006" key="11">
    <source>
        <dbReference type="Google" id="ProtNLM"/>
    </source>
</evidence>
<accession>A0A364KM84</accession>
<dbReference type="Proteomes" id="UP000249363">
    <property type="component" value="Unassembled WGS sequence"/>
</dbReference>
<keyword evidence="4 8" id="KW-0560">Oxidoreductase</keyword>
<proteinExistence type="inferred from homology"/>
<evidence type="ECO:0000313" key="10">
    <source>
        <dbReference type="Proteomes" id="UP000249363"/>
    </source>
</evidence>
<dbReference type="Pfam" id="PF00067">
    <property type="entry name" value="p450"/>
    <property type="match status" value="1"/>
</dbReference>
<dbReference type="InterPro" id="IPR017972">
    <property type="entry name" value="Cyt_P450_CS"/>
</dbReference>
<protein>
    <recommendedName>
        <fullName evidence="11">Cytochrome P450</fullName>
    </recommendedName>
</protein>
<dbReference type="Gene3D" id="1.10.630.10">
    <property type="entry name" value="Cytochrome P450"/>
    <property type="match status" value="1"/>
</dbReference>
<dbReference type="SUPFAM" id="SSF48264">
    <property type="entry name" value="Cytochrome P450"/>
    <property type="match status" value="1"/>
</dbReference>
<dbReference type="GeneID" id="63789888"/>
<evidence type="ECO:0000313" key="9">
    <source>
        <dbReference type="EMBL" id="RAO64659.1"/>
    </source>
</evidence>
<evidence type="ECO:0000256" key="6">
    <source>
        <dbReference type="ARBA" id="ARBA00023033"/>
    </source>
</evidence>
<keyword evidence="5 7" id="KW-0408">Iron</keyword>
<sequence>MRECRSLEMMRTWHQDYGNTFQTILGRTLIVTIEPENIRAILSRKFEDFDLGHFRNKSLEPLLGTGIFTSDGEAWKHSRALVRPNFQRNLVADVEVYEKHVSKLISCLPKDGSMVDLQDLFFRMTIDSATEFLFGESVDSLDCSSSEGSDLFAQNFDISQKGLAIRTRLGPLMFLYRDKKFFQSTVEARQYVHRFVQKAIAYRAAVDAGAESEDLAPRYVFLHELSKQTQDQKALTDQLLNILLAGRDTTASLLTTTFFILARRPDVWKKLRAEVLILKGRRPSFEDLKSLKYLKWVINESLRLYPPVPVNSRTANKDTFLPVGGGPGGNEPLFVPKGRKVLYSIYCMHRLPELFGLDATEFRPERWENLKPTWEFIPFNGGPRICIGQQFALTETAYTVVRILQEFRDIESRDPQPFNEKLTLIITSKNGCKVSLTPS</sequence>
<comment type="caution">
    <text evidence="9">The sequence shown here is derived from an EMBL/GenBank/DDBJ whole genome shotgun (WGS) entry which is preliminary data.</text>
</comment>
<reference evidence="9 10" key="1">
    <citation type="journal article" date="2017" name="Biotechnol. Biofuels">
        <title>Differential beta-glucosidase expression as a function of carbon source availability in Talaromyces amestolkiae: a genomic and proteomic approach.</title>
        <authorList>
            <person name="de Eugenio L.I."/>
            <person name="Mendez-Liter J.A."/>
            <person name="Nieto-Dominguez M."/>
            <person name="Alonso L."/>
            <person name="Gil-Munoz J."/>
            <person name="Barriuso J."/>
            <person name="Prieto A."/>
            <person name="Martinez M.J."/>
        </authorList>
    </citation>
    <scope>NUCLEOTIDE SEQUENCE [LARGE SCALE GENOMIC DNA]</scope>
    <source>
        <strain evidence="9 10">CIB</strain>
    </source>
</reference>
<dbReference type="PANTHER" id="PTHR24287">
    <property type="entry name" value="P450, PUTATIVE (EUROFUNG)-RELATED"/>
    <property type="match status" value="1"/>
</dbReference>
<comment type="similarity">
    <text evidence="2 8">Belongs to the cytochrome P450 family.</text>
</comment>
<dbReference type="InterPro" id="IPR047146">
    <property type="entry name" value="Cyt_P450_E_CYP52_fungi"/>
</dbReference>
<evidence type="ECO:0000256" key="3">
    <source>
        <dbReference type="ARBA" id="ARBA00022723"/>
    </source>
</evidence>
<dbReference type="PROSITE" id="PS00086">
    <property type="entry name" value="CYTOCHROME_P450"/>
    <property type="match status" value="1"/>
</dbReference>
<dbReference type="PRINTS" id="PR00385">
    <property type="entry name" value="P450"/>
</dbReference>
<dbReference type="AlphaFoldDB" id="A0A364KM84"/>
<evidence type="ECO:0000256" key="4">
    <source>
        <dbReference type="ARBA" id="ARBA00023002"/>
    </source>
</evidence>
<keyword evidence="3 7" id="KW-0479">Metal-binding</keyword>
<dbReference type="InterPro" id="IPR036396">
    <property type="entry name" value="Cyt_P450_sf"/>
</dbReference>
<comment type="cofactor">
    <cofactor evidence="1 7">
        <name>heme</name>
        <dbReference type="ChEBI" id="CHEBI:30413"/>
    </cofactor>
</comment>
<name>A0A364KM84_TALAM</name>
<dbReference type="GO" id="GO:0005506">
    <property type="term" value="F:iron ion binding"/>
    <property type="evidence" value="ECO:0007669"/>
    <property type="project" value="InterPro"/>
</dbReference>
<dbReference type="PANTHER" id="PTHR24287:SF17">
    <property type="entry name" value="P450, PUTATIVE (EUROFUNG)-RELATED"/>
    <property type="match status" value="1"/>
</dbReference>
<dbReference type="GO" id="GO:0004497">
    <property type="term" value="F:monooxygenase activity"/>
    <property type="evidence" value="ECO:0007669"/>
    <property type="project" value="UniProtKB-KW"/>
</dbReference>
<dbReference type="GO" id="GO:0016705">
    <property type="term" value="F:oxidoreductase activity, acting on paired donors, with incorporation or reduction of molecular oxygen"/>
    <property type="evidence" value="ECO:0007669"/>
    <property type="project" value="InterPro"/>
</dbReference>
<dbReference type="PRINTS" id="PR00463">
    <property type="entry name" value="EP450I"/>
</dbReference>
<dbReference type="InterPro" id="IPR002401">
    <property type="entry name" value="Cyt_P450_E_grp-I"/>
</dbReference>
<dbReference type="InterPro" id="IPR001128">
    <property type="entry name" value="Cyt_P450"/>
</dbReference>
<gene>
    <name evidence="9" type="ORF">BHQ10_000671</name>
</gene>
<dbReference type="CDD" id="cd11063">
    <property type="entry name" value="CYP52"/>
    <property type="match status" value="1"/>
</dbReference>
<dbReference type="GO" id="GO:0020037">
    <property type="term" value="F:heme binding"/>
    <property type="evidence" value="ECO:0007669"/>
    <property type="project" value="InterPro"/>
</dbReference>
<dbReference type="STRING" id="1196081.A0A364KM84"/>
<keyword evidence="10" id="KW-1185">Reference proteome</keyword>
<evidence type="ECO:0000256" key="2">
    <source>
        <dbReference type="ARBA" id="ARBA00010617"/>
    </source>
</evidence>
<dbReference type="RefSeq" id="XP_040729176.1">
    <property type="nucleotide sequence ID" value="XM_040879326.1"/>
</dbReference>
<dbReference type="EMBL" id="MIKG01000001">
    <property type="protein sequence ID" value="RAO64659.1"/>
    <property type="molecule type" value="Genomic_DNA"/>
</dbReference>
<evidence type="ECO:0000256" key="5">
    <source>
        <dbReference type="ARBA" id="ARBA00023004"/>
    </source>
</evidence>
<keyword evidence="6 8" id="KW-0503">Monooxygenase</keyword>
<dbReference type="OrthoDB" id="1470350at2759"/>
<keyword evidence="7 8" id="KW-0349">Heme</keyword>
<evidence type="ECO:0000256" key="7">
    <source>
        <dbReference type="PIRSR" id="PIRSR602401-1"/>
    </source>
</evidence>
<feature type="binding site" description="axial binding residue" evidence="7">
    <location>
        <position position="386"/>
    </location>
    <ligand>
        <name>heme</name>
        <dbReference type="ChEBI" id="CHEBI:30413"/>
    </ligand>
    <ligandPart>
        <name>Fe</name>
        <dbReference type="ChEBI" id="CHEBI:18248"/>
    </ligandPart>
</feature>
<evidence type="ECO:0000256" key="1">
    <source>
        <dbReference type="ARBA" id="ARBA00001971"/>
    </source>
</evidence>
<organism evidence="9 10">
    <name type="scientific">Talaromyces amestolkiae</name>
    <dbReference type="NCBI Taxonomy" id="1196081"/>
    <lineage>
        <taxon>Eukaryota</taxon>
        <taxon>Fungi</taxon>
        <taxon>Dikarya</taxon>
        <taxon>Ascomycota</taxon>
        <taxon>Pezizomycotina</taxon>
        <taxon>Eurotiomycetes</taxon>
        <taxon>Eurotiomycetidae</taxon>
        <taxon>Eurotiales</taxon>
        <taxon>Trichocomaceae</taxon>
        <taxon>Talaromyces</taxon>
        <taxon>Talaromyces sect. Talaromyces</taxon>
    </lineage>
</organism>